<dbReference type="PANTHER" id="PTHR33116:SF66">
    <property type="entry name" value="REVERSE TRANSCRIPTASE ZINC-BINDING DOMAIN-CONTAINING PROTEIN"/>
    <property type="match status" value="1"/>
</dbReference>
<dbReference type="Pfam" id="PF13966">
    <property type="entry name" value="zf-RVT"/>
    <property type="match status" value="1"/>
</dbReference>
<organism evidence="2">
    <name type="scientific">Nicotiana tabacum</name>
    <name type="common">Common tobacco</name>
    <dbReference type="NCBI Taxonomy" id="4097"/>
    <lineage>
        <taxon>Eukaryota</taxon>
        <taxon>Viridiplantae</taxon>
        <taxon>Streptophyta</taxon>
        <taxon>Embryophyta</taxon>
        <taxon>Tracheophyta</taxon>
        <taxon>Spermatophyta</taxon>
        <taxon>Magnoliopsida</taxon>
        <taxon>eudicotyledons</taxon>
        <taxon>Gunneridae</taxon>
        <taxon>Pentapetalae</taxon>
        <taxon>asterids</taxon>
        <taxon>lamiids</taxon>
        <taxon>Solanales</taxon>
        <taxon>Solanaceae</taxon>
        <taxon>Nicotianoideae</taxon>
        <taxon>Nicotianeae</taxon>
        <taxon>Nicotiana</taxon>
    </lineage>
</organism>
<reference evidence="2" key="1">
    <citation type="submission" date="2025-08" db="UniProtKB">
        <authorList>
            <consortium name="RefSeq"/>
        </authorList>
    </citation>
    <scope>IDENTIFICATION</scope>
</reference>
<dbReference type="OrthoDB" id="1937542at2759"/>
<proteinExistence type="predicted"/>
<protein>
    <recommendedName>
        <fullName evidence="1">Reverse transcriptase zinc-binding domain-containing protein</fullName>
    </recommendedName>
</protein>
<gene>
    <name evidence="2" type="primary">LOC107763708</name>
</gene>
<dbReference type="OMA" id="CNTHDET"/>
<dbReference type="PANTHER" id="PTHR33116">
    <property type="entry name" value="REVERSE TRANSCRIPTASE ZINC-BINDING DOMAIN-CONTAINING PROTEIN-RELATED-RELATED"/>
    <property type="match status" value="1"/>
</dbReference>
<dbReference type="KEGG" id="nta:107763708"/>
<sequence length="207" mass="24558">MQKILKAHKYVIQAGMSMDEMISMDQFFINNIYCKLRGNVPKVAWRRLTCNNQSAPKWNFILLLTVHGRLYTRDRLKRWGVIHDATCPMCGVAEESISHLFYVCTLSTEVWQKLLQWQGIYRQPMEWDAEVQWAISQHNGKSSSDEIYRMAIAGSIYQLWHERNLRVFQHRQRLAGEIVRVIIQEIFYRGSMKLSLRKKLQSLNFYP</sequence>
<feature type="domain" description="Reverse transcriptase zinc-binding" evidence="1">
    <location>
        <begin position="27"/>
        <end position="111"/>
    </location>
</feature>
<dbReference type="RefSeq" id="XP_016437687.1">
    <property type="nucleotide sequence ID" value="XM_016582201.1"/>
</dbReference>
<name>A0A1S3XCQ6_TOBAC</name>
<evidence type="ECO:0000313" key="2">
    <source>
        <dbReference type="RefSeq" id="XP_016437687.1"/>
    </source>
</evidence>
<evidence type="ECO:0000259" key="1">
    <source>
        <dbReference type="Pfam" id="PF13966"/>
    </source>
</evidence>
<dbReference type="AlphaFoldDB" id="A0A1S3XCQ6"/>
<dbReference type="InterPro" id="IPR026960">
    <property type="entry name" value="RVT-Znf"/>
</dbReference>
<accession>A0A1S3XCQ6</accession>
<dbReference type="PaxDb" id="4097-A0A1S3XCQ6"/>